<dbReference type="HOGENOM" id="CLU_663477_0_0_10"/>
<dbReference type="KEGG" id="zpr:ZPR_0307"/>
<dbReference type="Proteomes" id="UP000001654">
    <property type="component" value="Chromosome"/>
</dbReference>
<dbReference type="GO" id="GO:0006508">
    <property type="term" value="P:proteolysis"/>
    <property type="evidence" value="ECO:0007669"/>
    <property type="project" value="InterPro"/>
</dbReference>
<keyword evidence="3" id="KW-1185">Reference proteome</keyword>
<reference evidence="2 3" key="1">
    <citation type="journal article" date="2010" name="BMC Genomics">
        <title>The complete genome of Zunongwangia profunda SM-A87 reveals its adaptation to the deep-sea environment and ecological role in sedimentary organic nitrogen degradation.</title>
        <authorList>
            <person name="Qin Q.L."/>
            <person name="Zhang X.Y."/>
            <person name="Wang X.M."/>
            <person name="Liu G.M."/>
            <person name="Chen X.L."/>
            <person name="Xie B.B."/>
            <person name="Dang H.Y."/>
            <person name="Zhou B.C."/>
            <person name="Yu J."/>
            <person name="Zhang Y.Z."/>
        </authorList>
    </citation>
    <scope>NUCLEOTIDE SEQUENCE [LARGE SCALE GENOMIC DNA]</scope>
    <source>
        <strain evidence="3">DSM 18752 / CCTCC AB 206139 / SM-A87</strain>
    </source>
</reference>
<name>D5BDS6_ZUNPS</name>
<accession>D5BDS6</accession>
<dbReference type="InterPro" id="IPR005151">
    <property type="entry name" value="Tail-specific_protease"/>
</dbReference>
<feature type="domain" description="Tail specific protease" evidence="1">
    <location>
        <begin position="220"/>
        <end position="389"/>
    </location>
</feature>
<dbReference type="GO" id="GO:0008236">
    <property type="term" value="F:serine-type peptidase activity"/>
    <property type="evidence" value="ECO:0007669"/>
    <property type="project" value="InterPro"/>
</dbReference>
<dbReference type="InterPro" id="IPR029045">
    <property type="entry name" value="ClpP/crotonase-like_dom_sf"/>
</dbReference>
<dbReference type="AlphaFoldDB" id="D5BDS6"/>
<dbReference type="SMART" id="SM00245">
    <property type="entry name" value="TSPc"/>
    <property type="match status" value="1"/>
</dbReference>
<dbReference type="STRING" id="655815.ZPR_0307"/>
<dbReference type="eggNOG" id="COG0793">
    <property type="taxonomic scope" value="Bacteria"/>
</dbReference>
<dbReference type="Gene3D" id="3.90.226.10">
    <property type="entry name" value="2-enoyl-CoA Hydratase, Chain A, domain 1"/>
    <property type="match status" value="2"/>
</dbReference>
<evidence type="ECO:0000313" key="3">
    <source>
        <dbReference type="Proteomes" id="UP000001654"/>
    </source>
</evidence>
<dbReference type="Pfam" id="PF03572">
    <property type="entry name" value="Peptidase_S41"/>
    <property type="match status" value="1"/>
</dbReference>
<sequence>MTISQTSLKKLNSKKTYQKLLIFTFIFFGTYSALGQTSACDCLTVLDDASSLIQHSKSYKVQIKKEDREQEFQQWKDKIVLQIKKDNLRSFFCAGYLQKYITFINDRHNQIYKIPETVAEHIPTYQKPIDTTKVKDKISGIYYAGRDQIFVKKETDSLWYGITLKSASEGWEKGKIRLKIQKTKEGHLELFEFYPNGVLSYQNNITINDGRIQRTFWNKANRYFFQINHEQNFNYKSVNKNFDYIGIKTLSRTRNLMKEAEAFYEKNLKNLRKENLIVDLRNNGGGATKQAAPLFKWLKKNKHIKQVFVLINFQTASAAELTALQLKKDRRTIIAGENSRGMLAYGYGNQSFSAKTKCPEFSVNFSTKHKNGKLNQYEKKGITPELYLQNTSNWINQILEFNEKNQL</sequence>
<proteinExistence type="predicted"/>
<dbReference type="EMBL" id="CP001650">
    <property type="protein sequence ID" value="ADF50667.1"/>
    <property type="molecule type" value="Genomic_DNA"/>
</dbReference>
<evidence type="ECO:0000259" key="1">
    <source>
        <dbReference type="SMART" id="SM00245"/>
    </source>
</evidence>
<dbReference type="SUPFAM" id="SSF52096">
    <property type="entry name" value="ClpP/crotonase"/>
    <property type="match status" value="1"/>
</dbReference>
<dbReference type="OrthoDB" id="6397760at2"/>
<evidence type="ECO:0000313" key="2">
    <source>
        <dbReference type="EMBL" id="ADF50667.1"/>
    </source>
</evidence>
<organism evidence="2 3">
    <name type="scientific">Zunongwangia profunda (strain DSM 18752 / CCTCC AB 206139 / SM-A87)</name>
    <name type="common">Wangia profunda</name>
    <dbReference type="NCBI Taxonomy" id="655815"/>
    <lineage>
        <taxon>Bacteria</taxon>
        <taxon>Pseudomonadati</taxon>
        <taxon>Bacteroidota</taxon>
        <taxon>Flavobacteriia</taxon>
        <taxon>Flavobacteriales</taxon>
        <taxon>Flavobacteriaceae</taxon>
        <taxon>Zunongwangia</taxon>
    </lineage>
</organism>
<protein>
    <submittedName>
        <fullName evidence="2">Peptidase family S41</fullName>
    </submittedName>
</protein>
<dbReference type="RefSeq" id="WP_013069820.1">
    <property type="nucleotide sequence ID" value="NC_014041.1"/>
</dbReference>
<gene>
    <name evidence="2" type="ordered locus">ZPR_0307</name>
</gene>